<proteinExistence type="inferred from homology"/>
<dbReference type="InterPro" id="IPR045851">
    <property type="entry name" value="AMP-bd_C_sf"/>
</dbReference>
<evidence type="ECO:0000256" key="3">
    <source>
        <dbReference type="ARBA" id="ARBA00022832"/>
    </source>
</evidence>
<evidence type="ECO:0000256" key="1">
    <source>
        <dbReference type="ARBA" id="ARBA00006432"/>
    </source>
</evidence>
<comment type="caution">
    <text evidence="7">The sequence shown here is derived from an EMBL/GenBank/DDBJ whole genome shotgun (WGS) entry which is preliminary data.</text>
</comment>
<evidence type="ECO:0000259" key="5">
    <source>
        <dbReference type="Pfam" id="PF00501"/>
    </source>
</evidence>
<keyword evidence="2" id="KW-0436">Ligase</keyword>
<dbReference type="PANTHER" id="PTHR43859:SF4">
    <property type="entry name" value="BUTANOATE--COA LIGASE AAE1-RELATED"/>
    <property type="match status" value="1"/>
</dbReference>
<reference evidence="7 8" key="1">
    <citation type="submission" date="2016-07" db="EMBL/GenBank/DDBJ databases">
        <title>Pervasive Adenine N6-methylation of Active Genes in Fungi.</title>
        <authorList>
            <consortium name="DOE Joint Genome Institute"/>
            <person name="Mondo S.J."/>
            <person name="Dannebaum R.O."/>
            <person name="Kuo R.C."/>
            <person name="Labutti K."/>
            <person name="Haridas S."/>
            <person name="Kuo A."/>
            <person name="Salamov A."/>
            <person name="Ahrendt S.R."/>
            <person name="Lipzen A."/>
            <person name="Sullivan W."/>
            <person name="Andreopoulos W.B."/>
            <person name="Clum A."/>
            <person name="Lindquist E."/>
            <person name="Daum C."/>
            <person name="Ramamoorthy G.K."/>
            <person name="Gryganskyi A."/>
            <person name="Culley D."/>
            <person name="Magnuson J.K."/>
            <person name="James T.Y."/>
            <person name="O'Malley M.A."/>
            <person name="Stajich J.E."/>
            <person name="Spatafora J.W."/>
            <person name="Visel A."/>
            <person name="Grigoriev I.V."/>
        </authorList>
    </citation>
    <scope>NUCLEOTIDE SEQUENCE [LARGE SCALE GENOMIC DNA]</scope>
    <source>
        <strain evidence="7 8">CBS 115471</strain>
    </source>
</reference>
<dbReference type="InterPro" id="IPR000873">
    <property type="entry name" value="AMP-dep_synth/lig_dom"/>
</dbReference>
<evidence type="ECO:0000259" key="6">
    <source>
        <dbReference type="Pfam" id="PF13193"/>
    </source>
</evidence>
<feature type="domain" description="AMP-binding enzyme C-terminal" evidence="6">
    <location>
        <begin position="494"/>
        <end position="570"/>
    </location>
</feature>
<dbReference type="SUPFAM" id="SSF56801">
    <property type="entry name" value="Acetyl-CoA synthetase-like"/>
    <property type="match status" value="1"/>
</dbReference>
<dbReference type="OrthoDB" id="1882297at2759"/>
<evidence type="ECO:0000313" key="7">
    <source>
        <dbReference type="EMBL" id="ORY12530.1"/>
    </source>
</evidence>
<evidence type="ECO:0000256" key="4">
    <source>
        <dbReference type="ARBA" id="ARBA00023098"/>
    </source>
</evidence>
<dbReference type="STRING" id="1231657.A0A1Y1ZQL0"/>
<keyword evidence="3" id="KW-0276">Fatty acid metabolism</keyword>
<evidence type="ECO:0008006" key="9">
    <source>
        <dbReference type="Google" id="ProtNLM"/>
    </source>
</evidence>
<accession>A0A1Y1ZQL0</accession>
<keyword evidence="8" id="KW-1185">Reference proteome</keyword>
<dbReference type="EMBL" id="MCFA01000050">
    <property type="protein sequence ID" value="ORY12530.1"/>
    <property type="molecule type" value="Genomic_DNA"/>
</dbReference>
<dbReference type="PANTHER" id="PTHR43859">
    <property type="entry name" value="ACYL-ACTIVATING ENZYME"/>
    <property type="match status" value="1"/>
</dbReference>
<feature type="domain" description="AMP-dependent synthetase/ligase" evidence="5">
    <location>
        <begin position="52"/>
        <end position="443"/>
    </location>
</feature>
<comment type="similarity">
    <text evidence="1">Belongs to the ATP-dependent AMP-binding enzyme family.</text>
</comment>
<evidence type="ECO:0000256" key="2">
    <source>
        <dbReference type="ARBA" id="ARBA00022598"/>
    </source>
</evidence>
<organism evidence="7 8">
    <name type="scientific">Clohesyomyces aquaticus</name>
    <dbReference type="NCBI Taxonomy" id="1231657"/>
    <lineage>
        <taxon>Eukaryota</taxon>
        <taxon>Fungi</taxon>
        <taxon>Dikarya</taxon>
        <taxon>Ascomycota</taxon>
        <taxon>Pezizomycotina</taxon>
        <taxon>Dothideomycetes</taxon>
        <taxon>Pleosporomycetidae</taxon>
        <taxon>Pleosporales</taxon>
        <taxon>Lindgomycetaceae</taxon>
        <taxon>Clohesyomyces</taxon>
    </lineage>
</organism>
<dbReference type="Gene3D" id="3.40.50.12780">
    <property type="entry name" value="N-terminal domain of ligase-like"/>
    <property type="match status" value="1"/>
</dbReference>
<keyword evidence="4" id="KW-0443">Lipid metabolism</keyword>
<protein>
    <recommendedName>
        <fullName evidence="9">AMP-binding domain protein</fullName>
    </recommendedName>
</protein>
<gene>
    <name evidence="7" type="ORF">BCR34DRAFT_563630</name>
</gene>
<dbReference type="GO" id="GO:0016874">
    <property type="term" value="F:ligase activity"/>
    <property type="evidence" value="ECO:0007669"/>
    <property type="project" value="UniProtKB-KW"/>
</dbReference>
<dbReference type="Pfam" id="PF13193">
    <property type="entry name" value="AMP-binding_C"/>
    <property type="match status" value="1"/>
</dbReference>
<sequence>MSPLDRLQKLASHFTTTTPVPGSSDSALHPGDSHEYHHRHNFHTLSPTSFLWRAAQIEPDATAIYHVTANSKILRRSYAETADRARGLAYYLVKHGYKRVGILSTNTPAFLESIFGIAAAGAVSVGVNYRLKPEDISYIFQHSDVDVIIADYEFEGLLEGFKKVKPQVPVIVDTDMDDTEGELSGPFDEAVLEGLQYDHSTGDKQWAGLETQCKNEDDIIALAYTSGTTARPKGVEYTYRGCYLAALANVIESGLNFDNGRCKYLWTLPMFHATGWTFPWAITAVRGTHYCLRKIDYPEIWRLLKEEKITHFNAAPTVNTLLCSAKEAEKLEHPVRVTVAASPPSAHLFEQMTNLNLHPVHVYGLTETYGPITKGYHMPSWESLPDSEKYAKMARQGHGFVTSLPVRVIKPEQAPGVLIDVARDGKEIGEIVFEGNICAKGYYKDAEATRKLWDGGVSHSGDLAVWHPDGAIQILDRAKDIIISGGENISSVALESALSVHPSILEVGVVAVADSHWGERPKAYITVKPGHTVSGPEVINWAKHKSDISKFMVPREVEVVEELPKTSTGKLKKNVLREWAKHGHEKHGNA</sequence>
<evidence type="ECO:0000313" key="8">
    <source>
        <dbReference type="Proteomes" id="UP000193144"/>
    </source>
</evidence>
<dbReference type="GO" id="GO:0006631">
    <property type="term" value="P:fatty acid metabolic process"/>
    <property type="evidence" value="ECO:0007669"/>
    <property type="project" value="UniProtKB-KW"/>
</dbReference>
<name>A0A1Y1ZQL0_9PLEO</name>
<dbReference type="InterPro" id="IPR042099">
    <property type="entry name" value="ANL_N_sf"/>
</dbReference>
<dbReference type="InterPro" id="IPR025110">
    <property type="entry name" value="AMP-bd_C"/>
</dbReference>
<dbReference type="Proteomes" id="UP000193144">
    <property type="component" value="Unassembled WGS sequence"/>
</dbReference>
<dbReference type="Gene3D" id="3.30.300.30">
    <property type="match status" value="1"/>
</dbReference>
<dbReference type="AlphaFoldDB" id="A0A1Y1ZQL0"/>
<dbReference type="FunFam" id="3.30.300.30:FF:000008">
    <property type="entry name" value="2,3-dihydroxybenzoate-AMP ligase"/>
    <property type="match status" value="1"/>
</dbReference>
<dbReference type="Pfam" id="PF00501">
    <property type="entry name" value="AMP-binding"/>
    <property type="match status" value="1"/>
</dbReference>